<evidence type="ECO:0000313" key="5">
    <source>
        <dbReference type="EMBL" id="RLL34246.1"/>
    </source>
</evidence>
<evidence type="ECO:0000256" key="1">
    <source>
        <dbReference type="SAM" id="Phobius"/>
    </source>
</evidence>
<dbReference type="Proteomes" id="UP000273105">
    <property type="component" value="Unassembled WGS sequence"/>
</dbReference>
<accession>A0A498CV08</accession>
<feature type="transmembrane region" description="Helical" evidence="1">
    <location>
        <begin position="106"/>
        <end position="125"/>
    </location>
</feature>
<evidence type="ECO:0000313" key="4">
    <source>
        <dbReference type="EMBL" id="RKG55786.1"/>
    </source>
</evidence>
<keyword evidence="1" id="KW-0812">Transmembrane</keyword>
<evidence type="ECO:0000313" key="7">
    <source>
        <dbReference type="Proteomes" id="UP000267166"/>
    </source>
</evidence>
<evidence type="ECO:0000259" key="2">
    <source>
        <dbReference type="Pfam" id="PF07290"/>
    </source>
</evidence>
<feature type="transmembrane region" description="Helical" evidence="1">
    <location>
        <begin position="78"/>
        <end position="100"/>
    </location>
</feature>
<reference evidence="7 8" key="1">
    <citation type="submission" date="2018-09" db="EMBL/GenBank/DDBJ databases">
        <title>The draft genome of Acinetobacter sp. strains.</title>
        <authorList>
            <person name="Qin J."/>
            <person name="Feng Y."/>
            <person name="Zong Z."/>
        </authorList>
    </citation>
    <scope>NUCLEOTIDE SEQUENCE [LARGE SCALE GENOMIC DNA]</scope>
    <source>
        <strain evidence="6 8">WCHAc060001</strain>
        <strain evidence="5 7">WCHAc060003</strain>
    </source>
</reference>
<feature type="domain" description="Inner membrane protein YqiJ N-terminal" evidence="3">
    <location>
        <begin position="10"/>
        <end position="126"/>
    </location>
</feature>
<reference evidence="4 9" key="2">
    <citation type="submission" date="2018-09" db="EMBL/GenBank/DDBJ databases">
        <title>The draft genome of Acinetobacter spp. strains.</title>
        <authorList>
            <person name="Qin J."/>
            <person name="Feng Y."/>
            <person name="Zong Z."/>
        </authorList>
    </citation>
    <scope>NUCLEOTIDE SEQUENCE [LARGE SCALE GENOMIC DNA]</scope>
    <source>
        <strain evidence="4 9">WCHAc060002</strain>
    </source>
</reference>
<evidence type="ECO:0000313" key="6">
    <source>
        <dbReference type="EMBL" id="RLL44454.1"/>
    </source>
</evidence>
<organism evidence="4 9">
    <name type="scientific">Acinetobacter cumulans</name>
    <dbReference type="NCBI Taxonomy" id="2136182"/>
    <lineage>
        <taxon>Bacteria</taxon>
        <taxon>Pseudomonadati</taxon>
        <taxon>Pseudomonadota</taxon>
        <taxon>Gammaproteobacteria</taxon>
        <taxon>Moraxellales</taxon>
        <taxon>Moraxellaceae</taxon>
        <taxon>Acinetobacter</taxon>
    </lineage>
</organism>
<keyword evidence="1" id="KW-0472">Membrane</keyword>
<dbReference type="EMBL" id="RCHE01000020">
    <property type="protein sequence ID" value="RLL44454.1"/>
    <property type="molecule type" value="Genomic_DNA"/>
</dbReference>
<dbReference type="InterPro" id="IPR010840">
    <property type="entry name" value="YqiJ_OB"/>
</dbReference>
<dbReference type="InterPro" id="IPR048376">
    <property type="entry name" value="YqiJ_N"/>
</dbReference>
<gene>
    <name evidence="4" type="ORF">D7V64_01470</name>
    <name evidence="6" type="ORF">D9K79_09620</name>
    <name evidence="5" type="ORF">D9K80_11185</name>
</gene>
<feature type="domain" description="Inner membrane protein YqiJ OB-fold" evidence="2">
    <location>
        <begin position="148"/>
        <end position="210"/>
    </location>
</feature>
<dbReference type="Pfam" id="PF21001">
    <property type="entry name" value="YqiJ_N"/>
    <property type="match status" value="1"/>
</dbReference>
<dbReference type="Proteomes" id="UP000281084">
    <property type="component" value="Unassembled WGS sequence"/>
</dbReference>
<dbReference type="EMBL" id="RCHD01000025">
    <property type="protein sequence ID" value="RLL34246.1"/>
    <property type="molecule type" value="Genomic_DNA"/>
</dbReference>
<dbReference type="Pfam" id="PF07290">
    <property type="entry name" value="YqiJ_OB"/>
    <property type="match status" value="1"/>
</dbReference>
<accession>A0A3A8GCR7</accession>
<protein>
    <submittedName>
        <fullName evidence="4">DUF1449 family protein</fullName>
    </submittedName>
</protein>
<dbReference type="AlphaFoldDB" id="A0A3A8GCR7"/>
<comment type="caution">
    <text evidence="4">The sequence shown here is derived from an EMBL/GenBank/DDBJ whole genome shotgun (WGS) entry which is preliminary data.</text>
</comment>
<evidence type="ECO:0000313" key="9">
    <source>
        <dbReference type="Proteomes" id="UP000281084"/>
    </source>
</evidence>
<evidence type="ECO:0000259" key="3">
    <source>
        <dbReference type="Pfam" id="PF21001"/>
    </source>
</evidence>
<keyword evidence="1" id="KW-1133">Transmembrane helix</keyword>
<name>A0A3A8GCR7_9GAMM</name>
<dbReference type="Proteomes" id="UP000267166">
    <property type="component" value="Unassembled WGS sequence"/>
</dbReference>
<dbReference type="RefSeq" id="WP_106985718.1">
    <property type="nucleotide sequence ID" value="NZ_CP035934.2"/>
</dbReference>
<keyword evidence="8" id="KW-1185">Reference proteome</keyword>
<dbReference type="EMBL" id="RAXZ01000001">
    <property type="protein sequence ID" value="RKG55786.1"/>
    <property type="molecule type" value="Genomic_DNA"/>
</dbReference>
<sequence length="212" mass="23568">MWELFTHPANIAFSTSLCLMFLFGIFEILLTIIGGGSQTLLDQFLTDSATPNAETHIDADHGLMGKALDWLYLGRVPLFVWLIIFLTAYALTGFIIQGITLQMTDMLFNVWLISFACLFLCMPVVRTVAKLVAKILPQDETMAIYSDELIGRTATIILGEARQNYPAQAKVIDHHGTTHYILVEPETEATFGQGQSVILTHKIKTVFQAVSV</sequence>
<proteinExistence type="predicted"/>
<evidence type="ECO:0000313" key="8">
    <source>
        <dbReference type="Proteomes" id="UP000273105"/>
    </source>
</evidence>
<feature type="transmembrane region" description="Helical" evidence="1">
    <location>
        <begin position="12"/>
        <end position="33"/>
    </location>
</feature>